<comment type="caution">
    <text evidence="7">The sequence shown here is derived from an EMBL/GenBank/DDBJ whole genome shotgun (WGS) entry which is preliminary data.</text>
</comment>
<evidence type="ECO:0000313" key="8">
    <source>
        <dbReference type="Proteomes" id="UP000824230"/>
    </source>
</evidence>
<dbReference type="Gene3D" id="3.40.109.10">
    <property type="entry name" value="NADH Oxidase"/>
    <property type="match status" value="1"/>
</dbReference>
<dbReference type="PANTHER" id="PTHR43673:SF2">
    <property type="entry name" value="NITROREDUCTASE"/>
    <property type="match status" value="1"/>
</dbReference>
<dbReference type="CDD" id="cd02062">
    <property type="entry name" value="Nitro_FMN_reductase"/>
    <property type="match status" value="1"/>
</dbReference>
<dbReference type="EMBL" id="DXFG01000019">
    <property type="protein sequence ID" value="HIX36387.1"/>
    <property type="molecule type" value="Genomic_DNA"/>
</dbReference>
<evidence type="ECO:0000313" key="7">
    <source>
        <dbReference type="EMBL" id="HIX36387.1"/>
    </source>
</evidence>
<dbReference type="SUPFAM" id="SSF55469">
    <property type="entry name" value="FMN-dependent nitroreductase-like"/>
    <property type="match status" value="1"/>
</dbReference>
<dbReference type="AlphaFoldDB" id="A0A9D1VJK1"/>
<dbReference type="GO" id="GO:0016491">
    <property type="term" value="F:oxidoreductase activity"/>
    <property type="evidence" value="ECO:0007669"/>
    <property type="project" value="UniProtKB-KW"/>
</dbReference>
<feature type="domain" description="Putative nitroreductase TM1586" evidence="6">
    <location>
        <begin position="2"/>
        <end position="213"/>
    </location>
</feature>
<dbReference type="PANTHER" id="PTHR43673">
    <property type="entry name" value="NAD(P)H NITROREDUCTASE YDGI-RELATED"/>
    <property type="match status" value="1"/>
</dbReference>
<reference evidence="7" key="2">
    <citation type="submission" date="2021-04" db="EMBL/GenBank/DDBJ databases">
        <authorList>
            <person name="Gilroy R."/>
        </authorList>
    </citation>
    <scope>NUCLEOTIDE SEQUENCE</scope>
    <source>
        <strain evidence="7">ChiHjej12B11-1927</strain>
    </source>
</reference>
<evidence type="ECO:0000259" key="6">
    <source>
        <dbReference type="Pfam" id="PF14512"/>
    </source>
</evidence>
<evidence type="ECO:0000256" key="3">
    <source>
        <dbReference type="ARBA" id="ARBA00022630"/>
    </source>
</evidence>
<reference evidence="7" key="1">
    <citation type="journal article" date="2021" name="PeerJ">
        <title>Extensive microbial diversity within the chicken gut microbiome revealed by metagenomics and culture.</title>
        <authorList>
            <person name="Gilroy R."/>
            <person name="Ravi A."/>
            <person name="Getino M."/>
            <person name="Pursley I."/>
            <person name="Horton D.L."/>
            <person name="Alikhan N.F."/>
            <person name="Baker D."/>
            <person name="Gharbi K."/>
            <person name="Hall N."/>
            <person name="Watson M."/>
            <person name="Adriaenssens E.M."/>
            <person name="Foster-Nyarko E."/>
            <person name="Jarju S."/>
            <person name="Secka A."/>
            <person name="Antonio M."/>
            <person name="Oren A."/>
            <person name="Chaudhuri R.R."/>
            <person name="La Ragione R."/>
            <person name="Hildebrand F."/>
            <person name="Pallen M.J."/>
        </authorList>
    </citation>
    <scope>NUCLEOTIDE SEQUENCE</scope>
    <source>
        <strain evidence="7">ChiHjej12B11-1927</strain>
    </source>
</reference>
<accession>A0A9D1VJK1</accession>
<dbReference type="InterPro" id="IPR000415">
    <property type="entry name" value="Nitroreductase-like"/>
</dbReference>
<organism evidence="7 8">
    <name type="scientific">Candidatus Blautia pullistercoris</name>
    <dbReference type="NCBI Taxonomy" id="2838499"/>
    <lineage>
        <taxon>Bacteria</taxon>
        <taxon>Bacillati</taxon>
        <taxon>Bacillota</taxon>
        <taxon>Clostridia</taxon>
        <taxon>Lachnospirales</taxon>
        <taxon>Lachnospiraceae</taxon>
        <taxon>Blautia</taxon>
    </lineage>
</organism>
<evidence type="ECO:0000256" key="1">
    <source>
        <dbReference type="ARBA" id="ARBA00001917"/>
    </source>
</evidence>
<dbReference type="Proteomes" id="UP000824230">
    <property type="component" value="Unassembled WGS sequence"/>
</dbReference>
<proteinExistence type="inferred from homology"/>
<evidence type="ECO:0000256" key="2">
    <source>
        <dbReference type="ARBA" id="ARBA00007118"/>
    </source>
</evidence>
<keyword evidence="5" id="KW-0560">Oxidoreductase</keyword>
<evidence type="ECO:0000256" key="4">
    <source>
        <dbReference type="ARBA" id="ARBA00022643"/>
    </source>
</evidence>
<protein>
    <submittedName>
        <fullName evidence="7">Nitroreductase family protein</fullName>
    </submittedName>
</protein>
<gene>
    <name evidence="7" type="ORF">H9738_00740</name>
</gene>
<sequence>MDLLQAMKERHSVRSYDEKSIEAGTVEKLRSFIKECNKESGLHMQLVLDEPHAFEGFMAHYGKFSGVRNYIALIGRKGNDLEEKCGYYGEKVVLYAQTLGLNTCWVGLTYSKVKSAFQIDPGEKLCLVIAIGYGQTQGVSHNSKPREKVMNTEAAPQDWFLRGVDAALLAPTAMNQQKFTFTCKENQVSAKAGLGFYSKTDLGIVKYHFELGAGKENFRWV</sequence>
<dbReference type="Gene3D" id="3.40.109.30">
    <property type="entry name" value="putative nitroreductase (tm1586), domain 2"/>
    <property type="match status" value="1"/>
</dbReference>
<comment type="cofactor">
    <cofactor evidence="1">
        <name>FMN</name>
        <dbReference type="ChEBI" id="CHEBI:58210"/>
    </cofactor>
</comment>
<dbReference type="Pfam" id="PF14512">
    <property type="entry name" value="TM1586_NiRdase"/>
    <property type="match status" value="1"/>
</dbReference>
<evidence type="ECO:0000256" key="5">
    <source>
        <dbReference type="ARBA" id="ARBA00023002"/>
    </source>
</evidence>
<name>A0A9D1VJK1_9FIRM</name>
<comment type="similarity">
    <text evidence="2">Belongs to the nitroreductase family.</text>
</comment>
<dbReference type="InterPro" id="IPR029478">
    <property type="entry name" value="TM1586_NiRdase"/>
</dbReference>
<keyword evidence="4" id="KW-0288">FMN</keyword>
<keyword evidence="3" id="KW-0285">Flavoprotein</keyword>